<evidence type="ECO:0000313" key="8">
    <source>
        <dbReference type="Proteomes" id="UP000655366"/>
    </source>
</evidence>
<feature type="transmembrane region" description="Helical" evidence="5">
    <location>
        <begin position="117"/>
        <end position="137"/>
    </location>
</feature>
<dbReference type="AlphaFoldDB" id="A0A931G531"/>
<dbReference type="GO" id="GO:0016020">
    <property type="term" value="C:membrane"/>
    <property type="evidence" value="ECO:0007669"/>
    <property type="project" value="UniProtKB-SubCell"/>
</dbReference>
<feature type="transmembrane region" description="Helical" evidence="5">
    <location>
        <begin position="143"/>
        <end position="163"/>
    </location>
</feature>
<feature type="transmembrane region" description="Helical" evidence="5">
    <location>
        <begin position="313"/>
        <end position="330"/>
    </location>
</feature>
<feature type="domain" description="Integral membrane bound transporter" evidence="6">
    <location>
        <begin position="201"/>
        <end position="326"/>
    </location>
</feature>
<keyword evidence="8" id="KW-1185">Reference proteome</keyword>
<keyword evidence="4 5" id="KW-0472">Membrane</keyword>
<dbReference type="EMBL" id="JADNYM010000016">
    <property type="protein sequence ID" value="MBG0740381.1"/>
    <property type="molecule type" value="Genomic_DNA"/>
</dbReference>
<keyword evidence="2 5" id="KW-0812">Transmembrane</keyword>
<evidence type="ECO:0000256" key="1">
    <source>
        <dbReference type="ARBA" id="ARBA00004141"/>
    </source>
</evidence>
<reference evidence="7 8" key="1">
    <citation type="submission" date="2020-11" db="EMBL/GenBank/DDBJ databases">
        <title>Arthrobacter antarcticus sp. nov., isolated from Antarctic Soil.</title>
        <authorList>
            <person name="Li J."/>
        </authorList>
    </citation>
    <scope>NUCLEOTIDE SEQUENCE [LARGE SCALE GENOMIC DNA]</scope>
    <source>
        <strain evidence="7 8">Z1-20</strain>
    </source>
</reference>
<evidence type="ECO:0000256" key="3">
    <source>
        <dbReference type="ARBA" id="ARBA00022989"/>
    </source>
</evidence>
<feature type="transmembrane region" description="Helical" evidence="5">
    <location>
        <begin position="282"/>
        <end position="301"/>
    </location>
</feature>
<feature type="transmembrane region" description="Helical" evidence="5">
    <location>
        <begin position="237"/>
        <end position="270"/>
    </location>
</feature>
<evidence type="ECO:0000313" key="7">
    <source>
        <dbReference type="EMBL" id="MBG0740381.1"/>
    </source>
</evidence>
<dbReference type="InterPro" id="IPR049453">
    <property type="entry name" value="Memb_transporter_dom"/>
</dbReference>
<gene>
    <name evidence="7" type="ORF">IV500_13420</name>
</gene>
<name>A0A931G531_9MICC</name>
<feature type="transmembrane region" description="Helical" evidence="5">
    <location>
        <begin position="194"/>
        <end position="217"/>
    </location>
</feature>
<proteinExistence type="predicted"/>
<organism evidence="7 8">
    <name type="scientific">Arthrobacter terrae</name>
    <dbReference type="NCBI Taxonomy" id="2935737"/>
    <lineage>
        <taxon>Bacteria</taxon>
        <taxon>Bacillati</taxon>
        <taxon>Actinomycetota</taxon>
        <taxon>Actinomycetes</taxon>
        <taxon>Micrococcales</taxon>
        <taxon>Micrococcaceae</taxon>
        <taxon>Arthrobacter</taxon>
    </lineage>
</organism>
<comment type="subcellular location">
    <subcellularLocation>
        <location evidence="1">Membrane</location>
        <topology evidence="1">Multi-pass membrane protein</topology>
    </subcellularLocation>
</comment>
<evidence type="ECO:0000256" key="4">
    <source>
        <dbReference type="ARBA" id="ARBA00023136"/>
    </source>
</evidence>
<dbReference type="Pfam" id="PF13515">
    <property type="entry name" value="FUSC_2"/>
    <property type="match status" value="1"/>
</dbReference>
<feature type="transmembrane region" description="Helical" evidence="5">
    <location>
        <begin position="20"/>
        <end position="36"/>
    </location>
</feature>
<sequence length="337" mass="35750">MAVVREFFRLGPARDDHYPALRCAIGVAVPLLVLLSLGRSDLAIYAVFGAFTGVFGRGESYRLRMVHQLQAGLLILAAVTLGSLNSLAGAAPWWIIATTSAVGAVGAVAAERLRLGPVGPFFFIFAFAATSYIPLAVPLTVPLLTTALPVVLAVVVGVSGWFIRRGLRRPSRPRVATAGRPVNWRAVRLQAVRYALAIAAAGTLATITGVGHSYWAMVSAAVPLMGPDMAKQVIRGLHRVLGTLAGLVVLWLVLLLSLVPWQVVLLVVVLQFLAEIFVARHYGLALLFITPLALLMTELGQPGNVGLLMLERAVETGIGAAVGIAVALLLRDRPRGN</sequence>
<feature type="transmembrane region" description="Helical" evidence="5">
    <location>
        <begin position="65"/>
        <end position="84"/>
    </location>
</feature>
<dbReference type="Proteomes" id="UP000655366">
    <property type="component" value="Unassembled WGS sequence"/>
</dbReference>
<dbReference type="RefSeq" id="WP_196397310.1">
    <property type="nucleotide sequence ID" value="NZ_JADNYM010000016.1"/>
</dbReference>
<accession>A0A931G531</accession>
<feature type="transmembrane region" description="Helical" evidence="5">
    <location>
        <begin position="42"/>
        <end position="58"/>
    </location>
</feature>
<protein>
    <submittedName>
        <fullName evidence="7">FUSC family protein</fullName>
    </submittedName>
</protein>
<evidence type="ECO:0000259" key="6">
    <source>
        <dbReference type="Pfam" id="PF13515"/>
    </source>
</evidence>
<evidence type="ECO:0000256" key="2">
    <source>
        <dbReference type="ARBA" id="ARBA00022692"/>
    </source>
</evidence>
<evidence type="ECO:0000256" key="5">
    <source>
        <dbReference type="SAM" id="Phobius"/>
    </source>
</evidence>
<keyword evidence="3 5" id="KW-1133">Transmembrane helix</keyword>
<feature type="transmembrane region" description="Helical" evidence="5">
    <location>
        <begin position="90"/>
        <end position="110"/>
    </location>
</feature>
<comment type="caution">
    <text evidence="7">The sequence shown here is derived from an EMBL/GenBank/DDBJ whole genome shotgun (WGS) entry which is preliminary data.</text>
</comment>